<dbReference type="EMBL" id="GBXM01020924">
    <property type="protein sequence ID" value="JAH87653.1"/>
    <property type="molecule type" value="Transcribed_RNA"/>
</dbReference>
<evidence type="ECO:0000313" key="1">
    <source>
        <dbReference type="EMBL" id="JAH87653.1"/>
    </source>
</evidence>
<protein>
    <submittedName>
        <fullName evidence="1">Uncharacterized protein</fullName>
    </submittedName>
</protein>
<reference evidence="1" key="1">
    <citation type="submission" date="2014-11" db="EMBL/GenBank/DDBJ databases">
        <authorList>
            <person name="Amaro Gonzalez C."/>
        </authorList>
    </citation>
    <scope>NUCLEOTIDE SEQUENCE</scope>
</reference>
<organism evidence="1">
    <name type="scientific">Anguilla anguilla</name>
    <name type="common">European freshwater eel</name>
    <name type="synonym">Muraena anguilla</name>
    <dbReference type="NCBI Taxonomy" id="7936"/>
    <lineage>
        <taxon>Eukaryota</taxon>
        <taxon>Metazoa</taxon>
        <taxon>Chordata</taxon>
        <taxon>Craniata</taxon>
        <taxon>Vertebrata</taxon>
        <taxon>Euteleostomi</taxon>
        <taxon>Actinopterygii</taxon>
        <taxon>Neopterygii</taxon>
        <taxon>Teleostei</taxon>
        <taxon>Anguilliformes</taxon>
        <taxon>Anguillidae</taxon>
        <taxon>Anguilla</taxon>
    </lineage>
</organism>
<sequence length="39" mass="4220">MTFFKSSTNPCPSPLTPLLLLPLSSRPATPPLQELSVHT</sequence>
<reference evidence="1" key="2">
    <citation type="journal article" date="2015" name="Fish Shellfish Immunol.">
        <title>Early steps in the European eel (Anguilla anguilla)-Vibrio vulnificus interaction in the gills: Role of the RtxA13 toxin.</title>
        <authorList>
            <person name="Callol A."/>
            <person name="Pajuelo D."/>
            <person name="Ebbesson L."/>
            <person name="Teles M."/>
            <person name="MacKenzie S."/>
            <person name="Amaro C."/>
        </authorList>
    </citation>
    <scope>NUCLEOTIDE SEQUENCE</scope>
</reference>
<name>A0A0E9WDT4_ANGAN</name>
<proteinExistence type="predicted"/>
<dbReference type="AlphaFoldDB" id="A0A0E9WDT4"/>
<accession>A0A0E9WDT4</accession>